<gene>
    <name evidence="4" type="ORF">I6K02_12650</name>
</gene>
<proteinExistence type="predicted"/>
<name>A0A892I760_9BURK</name>
<dbReference type="Gene3D" id="3.40.50.150">
    <property type="entry name" value="Vaccinia Virus protein VP39"/>
    <property type="match status" value="1"/>
</dbReference>
<dbReference type="GO" id="GO:0032259">
    <property type="term" value="P:methylation"/>
    <property type="evidence" value="ECO:0007669"/>
    <property type="project" value="UniProtKB-KW"/>
</dbReference>
<protein>
    <submittedName>
        <fullName evidence="4">Class I SAM-dependent methyltransferase</fullName>
    </submittedName>
</protein>
<dbReference type="Proteomes" id="UP000625568">
    <property type="component" value="Chromosome 1"/>
</dbReference>
<dbReference type="PANTHER" id="PTHR43861">
    <property type="entry name" value="TRANS-ACONITATE 2-METHYLTRANSFERASE-RELATED"/>
    <property type="match status" value="1"/>
</dbReference>
<sequence>MKSVEAEQFATLFNLYEDMFEWPFRKYFEAPTVQNVVGDPRNSTIIDFGCGGGGYTRIFKKLGAARVLGYEPTDGMRQNAQHRADQERLDIEYVSALTPDLIGQFDILLSIYVLPYATNTEQLDAMCAEMASLIRPGGRFVAVTINPDINPNPEYYERYGLRFTPSDPDKQSYEDCSRLTLDLNYRGYEGSVYAWYWKKASIEKALNNAGIRSIAWHRLTSSDGDRDDLRAYRDWPHAIVIEGQKD</sequence>
<keyword evidence="1 4" id="KW-0489">Methyltransferase</keyword>
<dbReference type="EMBL" id="CP069482">
    <property type="protein sequence ID" value="QRO76750.1"/>
    <property type="molecule type" value="Genomic_DNA"/>
</dbReference>
<dbReference type="RefSeq" id="WP_081293599.1">
    <property type="nucleotide sequence ID" value="NZ_CABVPR010000040.1"/>
</dbReference>
<organism evidence="4 5">
    <name type="scientific">Burkholderia dolosa</name>
    <dbReference type="NCBI Taxonomy" id="152500"/>
    <lineage>
        <taxon>Bacteria</taxon>
        <taxon>Pseudomonadati</taxon>
        <taxon>Pseudomonadota</taxon>
        <taxon>Betaproteobacteria</taxon>
        <taxon>Burkholderiales</taxon>
        <taxon>Burkholderiaceae</taxon>
        <taxon>Burkholderia</taxon>
        <taxon>Burkholderia cepacia complex</taxon>
    </lineage>
</organism>
<evidence type="ECO:0000259" key="3">
    <source>
        <dbReference type="Pfam" id="PF13649"/>
    </source>
</evidence>
<keyword evidence="5" id="KW-1185">Reference proteome</keyword>
<dbReference type="InterPro" id="IPR029063">
    <property type="entry name" value="SAM-dependent_MTases_sf"/>
</dbReference>
<feature type="domain" description="Methyltransferase" evidence="3">
    <location>
        <begin position="45"/>
        <end position="138"/>
    </location>
</feature>
<dbReference type="PANTHER" id="PTHR43861:SF1">
    <property type="entry name" value="TRANS-ACONITATE 2-METHYLTRANSFERASE"/>
    <property type="match status" value="1"/>
</dbReference>
<dbReference type="Pfam" id="PF13649">
    <property type="entry name" value="Methyltransf_25"/>
    <property type="match status" value="1"/>
</dbReference>
<dbReference type="GeneID" id="93127495"/>
<reference evidence="4 5" key="1">
    <citation type="submission" date="2021-02" db="EMBL/GenBank/DDBJ databases">
        <title>FDA dAtabase for Regulatory Grade micrObial Sequences (FDA-ARGOS): Supporting development and validation of Infectious Disease Dx tests.</title>
        <authorList>
            <person name="Minogue T."/>
            <person name="Wolcott M."/>
            <person name="Wasieloski L."/>
            <person name="Aguilar W."/>
            <person name="Moore D."/>
            <person name="Jaissle J."/>
            <person name="Tallon L."/>
            <person name="Sadzewicz L."/>
            <person name="Zhao X."/>
            <person name="Boylan J."/>
            <person name="Ott S."/>
            <person name="Bowen H."/>
            <person name="Vavikolanu K."/>
            <person name="Mehta A."/>
            <person name="Aluvathingal J."/>
            <person name="Nadendla S."/>
            <person name="Yan Y."/>
            <person name="Sichtig H."/>
        </authorList>
    </citation>
    <scope>NUCLEOTIDE SEQUENCE [LARGE SCALE GENOMIC DNA]</scope>
    <source>
        <strain evidence="4 5">FDAARGOS_1272</strain>
    </source>
</reference>
<keyword evidence="2 4" id="KW-0808">Transferase</keyword>
<accession>A0A892I760</accession>
<evidence type="ECO:0000256" key="2">
    <source>
        <dbReference type="ARBA" id="ARBA00022679"/>
    </source>
</evidence>
<dbReference type="AlphaFoldDB" id="A0A892I760"/>
<evidence type="ECO:0000313" key="4">
    <source>
        <dbReference type="EMBL" id="QRO76750.1"/>
    </source>
</evidence>
<dbReference type="SUPFAM" id="SSF53335">
    <property type="entry name" value="S-adenosyl-L-methionine-dependent methyltransferases"/>
    <property type="match status" value="1"/>
</dbReference>
<dbReference type="InterPro" id="IPR041698">
    <property type="entry name" value="Methyltransf_25"/>
</dbReference>
<evidence type="ECO:0000256" key="1">
    <source>
        <dbReference type="ARBA" id="ARBA00022603"/>
    </source>
</evidence>
<dbReference type="GO" id="GO:0008168">
    <property type="term" value="F:methyltransferase activity"/>
    <property type="evidence" value="ECO:0007669"/>
    <property type="project" value="UniProtKB-KW"/>
</dbReference>
<dbReference type="CDD" id="cd02440">
    <property type="entry name" value="AdoMet_MTases"/>
    <property type="match status" value="1"/>
</dbReference>
<evidence type="ECO:0000313" key="5">
    <source>
        <dbReference type="Proteomes" id="UP000625568"/>
    </source>
</evidence>